<keyword evidence="1" id="KW-0472">Membrane</keyword>
<sequence length="274" mass="31345">MKEESSKVFLKKRAYLLGNIIFQHLKLLLPLAIMTWSLYNTIDFEVIWLKLVFQVIVLFLIPIFSWELSKVTIRMTKNYAGPISKGILYFFTILLLGVIYMFTSLFMLIHIVALMGKQLESSWLVILLVINSLVFALVHIRSLIRAYYEGIENEKVIEQAIMFIIIFCYGIPALLLTLFNAQSAGVIPGHFIIFINVLLAGLLSISLQGYKNAYNNSAGTVIFANYLQDFFALLIVFAALDLKTENSISFHVWLIFFTITFAGIRSYREINIKA</sequence>
<feature type="transmembrane region" description="Helical" evidence="1">
    <location>
        <begin position="87"/>
        <end position="115"/>
    </location>
</feature>
<feature type="transmembrane region" description="Helical" evidence="1">
    <location>
        <begin position="20"/>
        <end position="39"/>
    </location>
</feature>
<feature type="transmembrane region" description="Helical" evidence="1">
    <location>
        <begin position="248"/>
        <end position="267"/>
    </location>
</feature>
<evidence type="ECO:0000256" key="1">
    <source>
        <dbReference type="SAM" id="Phobius"/>
    </source>
</evidence>
<protein>
    <submittedName>
        <fullName evidence="2">Uncharacterized protein</fullName>
    </submittedName>
</protein>
<dbReference type="RefSeq" id="WP_377734744.1">
    <property type="nucleotide sequence ID" value="NZ_JBHSRI010000020.1"/>
</dbReference>
<gene>
    <name evidence="2" type="ORF">ACFPYN_12970</name>
</gene>
<feature type="transmembrane region" description="Helical" evidence="1">
    <location>
        <begin position="121"/>
        <end position="140"/>
    </location>
</feature>
<evidence type="ECO:0000313" key="2">
    <source>
        <dbReference type="EMBL" id="MFC6040336.1"/>
    </source>
</evidence>
<dbReference type="Proteomes" id="UP001596170">
    <property type="component" value="Unassembled WGS sequence"/>
</dbReference>
<organism evidence="2 3">
    <name type="scientific">Paenisporosarcina macmurdoensis</name>
    <dbReference type="NCBI Taxonomy" id="212659"/>
    <lineage>
        <taxon>Bacteria</taxon>
        <taxon>Bacillati</taxon>
        <taxon>Bacillota</taxon>
        <taxon>Bacilli</taxon>
        <taxon>Bacillales</taxon>
        <taxon>Caryophanaceae</taxon>
        <taxon>Paenisporosarcina</taxon>
    </lineage>
</organism>
<feature type="transmembrane region" description="Helical" evidence="1">
    <location>
        <begin position="45"/>
        <end position="66"/>
    </location>
</feature>
<dbReference type="EMBL" id="JBHSRI010000020">
    <property type="protein sequence ID" value="MFC6040336.1"/>
    <property type="molecule type" value="Genomic_DNA"/>
</dbReference>
<comment type="caution">
    <text evidence="2">The sequence shown here is derived from an EMBL/GenBank/DDBJ whole genome shotgun (WGS) entry which is preliminary data.</text>
</comment>
<feature type="transmembrane region" description="Helical" evidence="1">
    <location>
        <begin position="222"/>
        <end position="242"/>
    </location>
</feature>
<name>A0ABW1L8Q9_9BACL</name>
<feature type="transmembrane region" description="Helical" evidence="1">
    <location>
        <begin position="160"/>
        <end position="179"/>
    </location>
</feature>
<evidence type="ECO:0000313" key="3">
    <source>
        <dbReference type="Proteomes" id="UP001596170"/>
    </source>
</evidence>
<keyword evidence="1" id="KW-1133">Transmembrane helix</keyword>
<keyword evidence="1" id="KW-0812">Transmembrane</keyword>
<feature type="transmembrane region" description="Helical" evidence="1">
    <location>
        <begin position="191"/>
        <end position="210"/>
    </location>
</feature>
<proteinExistence type="predicted"/>
<keyword evidence="3" id="KW-1185">Reference proteome</keyword>
<reference evidence="3" key="1">
    <citation type="journal article" date="2019" name="Int. J. Syst. Evol. Microbiol.">
        <title>The Global Catalogue of Microorganisms (GCM) 10K type strain sequencing project: providing services to taxonomists for standard genome sequencing and annotation.</title>
        <authorList>
            <consortium name="The Broad Institute Genomics Platform"/>
            <consortium name="The Broad Institute Genome Sequencing Center for Infectious Disease"/>
            <person name="Wu L."/>
            <person name="Ma J."/>
        </authorList>
    </citation>
    <scope>NUCLEOTIDE SEQUENCE [LARGE SCALE GENOMIC DNA]</scope>
    <source>
        <strain evidence="3">CCUG 54527</strain>
    </source>
</reference>
<accession>A0ABW1L8Q9</accession>